<proteinExistence type="predicted"/>
<keyword evidence="2" id="KW-1185">Reference proteome</keyword>
<gene>
    <name evidence="1" type="ORF">M5K25_027902</name>
</gene>
<evidence type="ECO:0000313" key="2">
    <source>
        <dbReference type="Proteomes" id="UP001552299"/>
    </source>
</evidence>
<protein>
    <submittedName>
        <fullName evidence="1">Uncharacterized protein</fullName>
    </submittedName>
</protein>
<dbReference type="AlphaFoldDB" id="A0ABD0TV18"/>
<reference evidence="1 2" key="1">
    <citation type="journal article" date="2024" name="Plant Biotechnol. J.">
        <title>Dendrobium thyrsiflorum genome and its molecular insights into genes involved in important horticultural traits.</title>
        <authorList>
            <person name="Chen B."/>
            <person name="Wang J.Y."/>
            <person name="Zheng P.J."/>
            <person name="Li K.L."/>
            <person name="Liang Y.M."/>
            <person name="Chen X.F."/>
            <person name="Zhang C."/>
            <person name="Zhao X."/>
            <person name="He X."/>
            <person name="Zhang G.Q."/>
            <person name="Liu Z.J."/>
            <person name="Xu Q."/>
        </authorList>
    </citation>
    <scope>NUCLEOTIDE SEQUENCE [LARGE SCALE GENOMIC DNA]</scope>
    <source>
        <strain evidence="1">GZMU011</strain>
    </source>
</reference>
<accession>A0ABD0TV18</accession>
<organism evidence="1 2">
    <name type="scientific">Dendrobium thyrsiflorum</name>
    <name type="common">Pinecone-like raceme dendrobium</name>
    <name type="synonym">Orchid</name>
    <dbReference type="NCBI Taxonomy" id="117978"/>
    <lineage>
        <taxon>Eukaryota</taxon>
        <taxon>Viridiplantae</taxon>
        <taxon>Streptophyta</taxon>
        <taxon>Embryophyta</taxon>
        <taxon>Tracheophyta</taxon>
        <taxon>Spermatophyta</taxon>
        <taxon>Magnoliopsida</taxon>
        <taxon>Liliopsida</taxon>
        <taxon>Asparagales</taxon>
        <taxon>Orchidaceae</taxon>
        <taxon>Epidendroideae</taxon>
        <taxon>Malaxideae</taxon>
        <taxon>Dendrobiinae</taxon>
        <taxon>Dendrobium</taxon>
    </lineage>
</organism>
<dbReference type="EMBL" id="JANQDX010000020">
    <property type="protein sequence ID" value="KAL0903516.1"/>
    <property type="molecule type" value="Genomic_DNA"/>
</dbReference>
<evidence type="ECO:0000313" key="1">
    <source>
        <dbReference type="EMBL" id="KAL0903516.1"/>
    </source>
</evidence>
<sequence length="116" mass="13270">MSILVIDTIGKSWITRGNFGEEILSEFTMVKSKELSVVAMPTQESRHPSGKKISDFTNMYTDSQDQLQNTNGRSIPLSQFSQARHSTDLQTPFFKRLTKSLKCPIFFTVINFFEQI</sequence>
<dbReference type="Proteomes" id="UP001552299">
    <property type="component" value="Unassembled WGS sequence"/>
</dbReference>
<comment type="caution">
    <text evidence="1">The sequence shown here is derived from an EMBL/GenBank/DDBJ whole genome shotgun (WGS) entry which is preliminary data.</text>
</comment>
<name>A0ABD0TV18_DENTH</name>